<dbReference type="AlphaFoldDB" id="A0A1H2PIT0"/>
<name>A0A1H2PIT0_9BURK</name>
<dbReference type="STRING" id="1770053.SAMN05216551_10173"/>
<accession>A0A1H2PIT0</accession>
<keyword evidence="2" id="KW-1185">Reference proteome</keyword>
<dbReference type="EMBL" id="FNLO01000001">
    <property type="protein sequence ID" value="SDV46097.1"/>
    <property type="molecule type" value="Genomic_DNA"/>
</dbReference>
<evidence type="ECO:0000313" key="1">
    <source>
        <dbReference type="EMBL" id="SDV46097.1"/>
    </source>
</evidence>
<dbReference type="Proteomes" id="UP000243719">
    <property type="component" value="Unassembled WGS sequence"/>
</dbReference>
<organism evidence="1 2">
    <name type="scientific">Chitinasiproducens palmae</name>
    <dbReference type="NCBI Taxonomy" id="1770053"/>
    <lineage>
        <taxon>Bacteria</taxon>
        <taxon>Pseudomonadati</taxon>
        <taxon>Pseudomonadota</taxon>
        <taxon>Betaproteobacteria</taxon>
        <taxon>Burkholderiales</taxon>
        <taxon>Burkholderiaceae</taxon>
        <taxon>Chitinasiproducens</taxon>
    </lineage>
</organism>
<protein>
    <submittedName>
        <fullName evidence="1">Uncharacterized protein</fullName>
    </submittedName>
</protein>
<reference evidence="2" key="1">
    <citation type="submission" date="2016-09" db="EMBL/GenBank/DDBJ databases">
        <authorList>
            <person name="Varghese N."/>
            <person name="Submissions S."/>
        </authorList>
    </citation>
    <scope>NUCLEOTIDE SEQUENCE [LARGE SCALE GENOMIC DNA]</scope>
    <source>
        <strain evidence="2">JS23</strain>
    </source>
</reference>
<evidence type="ECO:0000313" key="2">
    <source>
        <dbReference type="Proteomes" id="UP000243719"/>
    </source>
</evidence>
<gene>
    <name evidence="1" type="ORF">SAMN05216551_10173</name>
</gene>
<proteinExistence type="predicted"/>
<sequence>MNERRRSLPLVECEFADDAGRQSFWSNASGVENRFDLCTMMRGRHEAPPQCGGRHSNPA</sequence>